<proteinExistence type="predicted"/>
<dbReference type="PANTHER" id="PTHR32444">
    <property type="entry name" value="BULB-TYPE LECTIN DOMAIN-CONTAINING PROTEIN"/>
    <property type="match status" value="1"/>
</dbReference>
<reference evidence="4" key="1">
    <citation type="submission" date="2022-11" db="EMBL/GenBank/DDBJ databases">
        <authorList>
            <person name="Hyden B.L."/>
            <person name="Feng K."/>
            <person name="Yates T."/>
            <person name="Jawdy S."/>
            <person name="Smart L.B."/>
            <person name="Muchero W."/>
        </authorList>
    </citation>
    <scope>NUCLEOTIDE SEQUENCE</scope>
    <source>
        <tissue evidence="4">Shoot tip</tissue>
    </source>
</reference>
<dbReference type="Pfam" id="PF00954">
    <property type="entry name" value="S_locus_glycop"/>
    <property type="match status" value="1"/>
</dbReference>
<evidence type="ECO:0000256" key="1">
    <source>
        <dbReference type="ARBA" id="ARBA00022729"/>
    </source>
</evidence>
<accession>A0A9Q0U803</accession>
<keyword evidence="4" id="KW-0808">Transferase</keyword>
<comment type="caution">
    <text evidence="4">The sequence shown here is derived from an EMBL/GenBank/DDBJ whole genome shotgun (WGS) entry which is preliminary data.</text>
</comment>
<keyword evidence="1" id="KW-0732">Signal</keyword>
<reference evidence="4" key="2">
    <citation type="journal article" date="2023" name="Int. J. Mol. Sci.">
        <title>De Novo Assembly and Annotation of 11 Diverse Shrub Willow (Salix) Genomes Reveals Novel Gene Organization in Sex-Linked Regions.</title>
        <authorList>
            <person name="Hyden B."/>
            <person name="Feng K."/>
            <person name="Yates T.B."/>
            <person name="Jawdy S."/>
            <person name="Cereghino C."/>
            <person name="Smart L.B."/>
            <person name="Muchero W."/>
        </authorList>
    </citation>
    <scope>NUCLEOTIDE SEQUENCE [LARGE SCALE GENOMIC DNA]</scope>
    <source>
        <tissue evidence="4">Shoot tip</tissue>
    </source>
</reference>
<organism evidence="4 5">
    <name type="scientific">Salix viminalis</name>
    <name type="common">Common osier</name>
    <name type="synonym">Basket willow</name>
    <dbReference type="NCBI Taxonomy" id="40686"/>
    <lineage>
        <taxon>Eukaryota</taxon>
        <taxon>Viridiplantae</taxon>
        <taxon>Streptophyta</taxon>
        <taxon>Embryophyta</taxon>
        <taxon>Tracheophyta</taxon>
        <taxon>Spermatophyta</taxon>
        <taxon>Magnoliopsida</taxon>
        <taxon>eudicotyledons</taxon>
        <taxon>Gunneridae</taxon>
        <taxon>Pentapetalae</taxon>
        <taxon>rosids</taxon>
        <taxon>fabids</taxon>
        <taxon>Malpighiales</taxon>
        <taxon>Salicaceae</taxon>
        <taxon>Saliceae</taxon>
        <taxon>Salix</taxon>
    </lineage>
</organism>
<feature type="domain" description="S-locus glycoprotein" evidence="3">
    <location>
        <begin position="9"/>
        <end position="114"/>
    </location>
</feature>
<evidence type="ECO:0000259" key="3">
    <source>
        <dbReference type="Pfam" id="PF00954"/>
    </source>
</evidence>
<dbReference type="OrthoDB" id="813418at2759"/>
<dbReference type="PANTHER" id="PTHR32444:SF198">
    <property type="entry name" value="BULB-TYPE LECTIN DOMAIN-CONTAINING PROTEIN"/>
    <property type="match status" value="1"/>
</dbReference>
<keyword evidence="5" id="KW-1185">Reference proteome</keyword>
<gene>
    <name evidence="4" type="ORF">OIU85_022976</name>
</gene>
<name>A0A9Q0U803_SALVM</name>
<dbReference type="InterPro" id="IPR000858">
    <property type="entry name" value="S_locus_glycoprot_dom"/>
</dbReference>
<dbReference type="GO" id="GO:0048544">
    <property type="term" value="P:recognition of pollen"/>
    <property type="evidence" value="ECO:0007669"/>
    <property type="project" value="InterPro"/>
</dbReference>
<evidence type="ECO:0000313" key="4">
    <source>
        <dbReference type="EMBL" id="KAJ6725117.1"/>
    </source>
</evidence>
<evidence type="ECO:0000256" key="2">
    <source>
        <dbReference type="ARBA" id="ARBA00023157"/>
    </source>
</evidence>
<dbReference type="GO" id="GO:0016301">
    <property type="term" value="F:kinase activity"/>
    <property type="evidence" value="ECO:0007669"/>
    <property type="project" value="UniProtKB-KW"/>
</dbReference>
<dbReference type="Proteomes" id="UP001151529">
    <property type="component" value="Chromosome 11"/>
</dbReference>
<keyword evidence="2" id="KW-1015">Disulfide bond</keyword>
<evidence type="ECO:0000313" key="5">
    <source>
        <dbReference type="Proteomes" id="UP001151529"/>
    </source>
</evidence>
<dbReference type="AlphaFoldDB" id="A0A9Q0U803"/>
<dbReference type="EMBL" id="JAPFFL010000005">
    <property type="protein sequence ID" value="KAJ6725117.1"/>
    <property type="molecule type" value="Genomic_DNA"/>
</dbReference>
<sequence length="130" mass="14631">MWYNDDPLWRSGPWVGQKFIGIPGMSTNAYLRGFSLQPEGGGTITLSATVDPVLRFAYVLTSRGKLTEQYWDSEKGGWSFDWEAPSAECDIYGKCGPFGSCDAQNSPICRCLKGVIEFRMVVKWEKKMDL</sequence>
<keyword evidence="4" id="KW-0418">Kinase</keyword>
<protein>
    <submittedName>
        <fullName evidence="4">G-TYPE LECTIN S-RECEPTOR-LIKE SERINE/THREONINE-PROTEIN KINASE SD1-13</fullName>
    </submittedName>
</protein>